<protein>
    <submittedName>
        <fullName evidence="1">Uncharacterized protein</fullName>
    </submittedName>
</protein>
<evidence type="ECO:0000313" key="3">
    <source>
        <dbReference type="Proteomes" id="UP000277300"/>
    </source>
</evidence>
<sequence>MGYPYSTVMVVTMAVATVGQEIFLVEAVVGHQKCELMDVLSSWQQVAVGLDRQTTAVPTVVAVVAWNRLRLGLLQMLRLFQSKRLETAQMW</sequence>
<organism evidence="1 3">
    <name type="scientific">Phytophthora kernoviae</name>
    <dbReference type="NCBI Taxonomy" id="325452"/>
    <lineage>
        <taxon>Eukaryota</taxon>
        <taxon>Sar</taxon>
        <taxon>Stramenopiles</taxon>
        <taxon>Oomycota</taxon>
        <taxon>Peronosporomycetes</taxon>
        <taxon>Peronosporales</taxon>
        <taxon>Peronosporaceae</taxon>
        <taxon>Phytophthora</taxon>
    </lineage>
</organism>
<evidence type="ECO:0000313" key="1">
    <source>
        <dbReference type="EMBL" id="RLN53607.1"/>
    </source>
</evidence>
<reference evidence="3 4" key="1">
    <citation type="submission" date="2018-07" db="EMBL/GenBank/DDBJ databases">
        <title>Genome sequencing of oomycete isolates from Chile give support for New Zealand origin for Phytophthora kernoviae and make available the first Nothophytophthora sp. genome.</title>
        <authorList>
            <person name="Studholme D.J."/>
            <person name="Sanfuentes E."/>
            <person name="Panda P."/>
            <person name="Hill R."/>
            <person name="Sambles C."/>
            <person name="Grant M."/>
            <person name="Williams N.M."/>
            <person name="Mcdougal R.L."/>
        </authorList>
    </citation>
    <scope>NUCLEOTIDE SEQUENCE [LARGE SCALE GENOMIC DNA]</scope>
    <source>
        <strain evidence="1">Chile6</strain>
        <strain evidence="2">Chile7</strain>
    </source>
</reference>
<evidence type="ECO:0000313" key="4">
    <source>
        <dbReference type="Proteomes" id="UP000284657"/>
    </source>
</evidence>
<comment type="caution">
    <text evidence="1">The sequence shown here is derived from an EMBL/GenBank/DDBJ whole genome shotgun (WGS) entry which is preliminary data.</text>
</comment>
<gene>
    <name evidence="2" type="ORF">BBJ29_008979</name>
    <name evidence="1" type="ORF">BBP00_00009249</name>
</gene>
<dbReference type="AlphaFoldDB" id="A0A3F2RDA3"/>
<proteinExistence type="predicted"/>
<name>A0A3F2RDA3_9STRA</name>
<dbReference type="EMBL" id="MBDO02000599">
    <property type="protein sequence ID" value="RLN53607.1"/>
    <property type="molecule type" value="Genomic_DNA"/>
</dbReference>
<evidence type="ECO:0000313" key="2">
    <source>
        <dbReference type="EMBL" id="RLN63743.1"/>
    </source>
</evidence>
<accession>A0A3F2RDA3</accession>
<dbReference type="Proteomes" id="UP000284657">
    <property type="component" value="Unassembled WGS sequence"/>
</dbReference>
<dbReference type="Proteomes" id="UP000277300">
    <property type="component" value="Unassembled WGS sequence"/>
</dbReference>
<dbReference type="EMBL" id="MBAD02000707">
    <property type="protein sequence ID" value="RLN63743.1"/>
    <property type="molecule type" value="Genomic_DNA"/>
</dbReference>